<evidence type="ECO:0000313" key="8">
    <source>
        <dbReference type="EMBL" id="KAK9931713.1"/>
    </source>
</evidence>
<dbReference type="InterPro" id="IPR052035">
    <property type="entry name" value="ZnF_BED_domain_contain"/>
</dbReference>
<evidence type="ECO:0000313" key="9">
    <source>
        <dbReference type="Proteomes" id="UP001457282"/>
    </source>
</evidence>
<dbReference type="SUPFAM" id="SSF53098">
    <property type="entry name" value="Ribonuclease H-like"/>
    <property type="match status" value="1"/>
</dbReference>
<evidence type="ECO:0000256" key="5">
    <source>
        <dbReference type="ARBA" id="ARBA00023163"/>
    </source>
</evidence>
<dbReference type="InterPro" id="IPR003656">
    <property type="entry name" value="Znf_BED"/>
</dbReference>
<reference evidence="8 9" key="1">
    <citation type="journal article" date="2023" name="G3 (Bethesda)">
        <title>A chromosome-length genome assembly and annotation of blackberry (Rubus argutus, cv. 'Hillquist').</title>
        <authorList>
            <person name="Bruna T."/>
            <person name="Aryal R."/>
            <person name="Dudchenko O."/>
            <person name="Sargent D.J."/>
            <person name="Mead D."/>
            <person name="Buti M."/>
            <person name="Cavallini A."/>
            <person name="Hytonen T."/>
            <person name="Andres J."/>
            <person name="Pham M."/>
            <person name="Weisz D."/>
            <person name="Mascagni F."/>
            <person name="Usai G."/>
            <person name="Natali L."/>
            <person name="Bassil N."/>
            <person name="Fernandez G.E."/>
            <person name="Lomsadze A."/>
            <person name="Armour M."/>
            <person name="Olukolu B."/>
            <person name="Poorten T."/>
            <person name="Britton C."/>
            <person name="Davik J."/>
            <person name="Ashrafi H."/>
            <person name="Aiden E.L."/>
            <person name="Borodovsky M."/>
            <person name="Worthington M."/>
        </authorList>
    </citation>
    <scope>NUCLEOTIDE SEQUENCE [LARGE SCALE GENOMIC DNA]</scope>
    <source>
        <strain evidence="8">PI 553951</strain>
    </source>
</reference>
<dbReference type="EMBL" id="JBEDUW010000004">
    <property type="protein sequence ID" value="KAK9931713.1"/>
    <property type="molecule type" value="Genomic_DNA"/>
</dbReference>
<dbReference type="InterPro" id="IPR012337">
    <property type="entry name" value="RNaseH-like_sf"/>
</dbReference>
<organism evidence="8 9">
    <name type="scientific">Rubus argutus</name>
    <name type="common">Southern blackberry</name>
    <dbReference type="NCBI Taxonomy" id="59490"/>
    <lineage>
        <taxon>Eukaryota</taxon>
        <taxon>Viridiplantae</taxon>
        <taxon>Streptophyta</taxon>
        <taxon>Embryophyta</taxon>
        <taxon>Tracheophyta</taxon>
        <taxon>Spermatophyta</taxon>
        <taxon>Magnoliopsida</taxon>
        <taxon>eudicotyledons</taxon>
        <taxon>Gunneridae</taxon>
        <taxon>Pentapetalae</taxon>
        <taxon>rosids</taxon>
        <taxon>fabids</taxon>
        <taxon>Rosales</taxon>
        <taxon>Rosaceae</taxon>
        <taxon>Rosoideae</taxon>
        <taxon>Rosoideae incertae sedis</taxon>
        <taxon>Rubus</taxon>
    </lineage>
</organism>
<dbReference type="Pfam" id="PF02892">
    <property type="entry name" value="zf-BED"/>
    <property type="match status" value="1"/>
</dbReference>
<keyword evidence="1" id="KW-0479">Metal-binding</keyword>
<proteinExistence type="predicted"/>
<evidence type="ECO:0000256" key="4">
    <source>
        <dbReference type="ARBA" id="ARBA00023015"/>
    </source>
</evidence>
<gene>
    <name evidence="8" type="ORF">M0R45_018980</name>
</gene>
<dbReference type="PANTHER" id="PTHR46481:SF11">
    <property type="entry name" value="ZINC FINGER BED DOMAIN-CONTAINING PROTEIN RICESLEEPER 2-LIKE"/>
    <property type="match status" value="1"/>
</dbReference>
<dbReference type="GO" id="GO:0008270">
    <property type="term" value="F:zinc ion binding"/>
    <property type="evidence" value="ECO:0007669"/>
    <property type="project" value="UniProtKB-KW"/>
</dbReference>
<accession>A0AAW1X5X0</accession>
<dbReference type="SMART" id="SM00614">
    <property type="entry name" value="ZnF_BED"/>
    <property type="match status" value="1"/>
</dbReference>
<evidence type="ECO:0000259" key="7">
    <source>
        <dbReference type="PROSITE" id="PS50808"/>
    </source>
</evidence>
<comment type="caution">
    <text evidence="8">The sequence shown here is derived from an EMBL/GenBank/DDBJ whole genome shotgun (WGS) entry which is preliminary data.</text>
</comment>
<dbReference type="PANTHER" id="PTHR46481">
    <property type="entry name" value="ZINC FINGER BED DOMAIN-CONTAINING PROTEIN 4"/>
    <property type="match status" value="1"/>
</dbReference>
<keyword evidence="2 6" id="KW-0863">Zinc-finger</keyword>
<sequence>MEEAAQQQFDDEGQPANAIGTQACSAGTQVASITPTSMASENNQTNNPDTPIEVEVEVTTEALQGKLKSAVWRHFSRELKDGVILAKCPDCKKELQGGSNYGTTHLRNHMKSCLYKKQKKIGQCTLNAGKSGDGSIILGTYQFDQNRSRKELAKMIIMHEYPLAMVGHRGFRSFLFSVNPSFKIVTRNTIKNDILNMFEYEKEKCMKLLDANKSRIAITTDMWTSSNKKRGFMAITSHFIDDSWKLQSRLIRFIYVSCPHTAEILERELMECLYDWNLDDCDDFENFEDYDVFMKDGSAHEESDISSGTSEANIFVPENISLYE</sequence>
<evidence type="ECO:0000256" key="1">
    <source>
        <dbReference type="ARBA" id="ARBA00022723"/>
    </source>
</evidence>
<dbReference type="AlphaFoldDB" id="A0AAW1X5X0"/>
<evidence type="ECO:0000256" key="3">
    <source>
        <dbReference type="ARBA" id="ARBA00022833"/>
    </source>
</evidence>
<keyword evidence="4" id="KW-0805">Transcription regulation</keyword>
<keyword evidence="3" id="KW-0862">Zinc</keyword>
<feature type="domain" description="BED-type" evidence="7">
    <location>
        <begin position="66"/>
        <end position="121"/>
    </location>
</feature>
<keyword evidence="9" id="KW-1185">Reference proteome</keyword>
<keyword evidence="5" id="KW-0804">Transcription</keyword>
<dbReference type="SUPFAM" id="SSF57667">
    <property type="entry name" value="beta-beta-alpha zinc fingers"/>
    <property type="match status" value="1"/>
</dbReference>
<evidence type="ECO:0000256" key="6">
    <source>
        <dbReference type="PROSITE-ProRule" id="PRU00027"/>
    </source>
</evidence>
<dbReference type="InterPro" id="IPR036236">
    <property type="entry name" value="Znf_C2H2_sf"/>
</dbReference>
<dbReference type="Proteomes" id="UP001457282">
    <property type="component" value="Unassembled WGS sequence"/>
</dbReference>
<evidence type="ECO:0000256" key="2">
    <source>
        <dbReference type="ARBA" id="ARBA00022771"/>
    </source>
</evidence>
<dbReference type="GO" id="GO:0003677">
    <property type="term" value="F:DNA binding"/>
    <property type="evidence" value="ECO:0007669"/>
    <property type="project" value="InterPro"/>
</dbReference>
<dbReference type="PROSITE" id="PS50808">
    <property type="entry name" value="ZF_BED"/>
    <property type="match status" value="1"/>
</dbReference>
<protein>
    <recommendedName>
        <fullName evidence="7">BED-type domain-containing protein</fullName>
    </recommendedName>
</protein>
<name>A0AAW1X5X0_RUBAR</name>